<reference evidence="2 3" key="1">
    <citation type="submission" date="2009-11" db="EMBL/GenBank/DDBJ databases">
        <title>Annotation of Allomyces macrogynus ATCC 38327.</title>
        <authorList>
            <consortium name="The Broad Institute Genome Sequencing Platform"/>
            <person name="Russ C."/>
            <person name="Cuomo C."/>
            <person name="Burger G."/>
            <person name="Gray M.W."/>
            <person name="Holland P.W.H."/>
            <person name="King N."/>
            <person name="Lang F.B.F."/>
            <person name="Roger A.J."/>
            <person name="Ruiz-Trillo I."/>
            <person name="Young S.K."/>
            <person name="Zeng Q."/>
            <person name="Gargeya S."/>
            <person name="Fitzgerald M."/>
            <person name="Haas B."/>
            <person name="Abouelleil A."/>
            <person name="Alvarado L."/>
            <person name="Arachchi H.M."/>
            <person name="Berlin A."/>
            <person name="Chapman S.B."/>
            <person name="Gearin G."/>
            <person name="Goldberg J."/>
            <person name="Griggs A."/>
            <person name="Gujja S."/>
            <person name="Hansen M."/>
            <person name="Heiman D."/>
            <person name="Howarth C."/>
            <person name="Larimer J."/>
            <person name="Lui A."/>
            <person name="MacDonald P.J.P."/>
            <person name="McCowen C."/>
            <person name="Montmayeur A."/>
            <person name="Murphy C."/>
            <person name="Neiman D."/>
            <person name="Pearson M."/>
            <person name="Priest M."/>
            <person name="Roberts A."/>
            <person name="Saif S."/>
            <person name="Shea T."/>
            <person name="Sisk P."/>
            <person name="Stolte C."/>
            <person name="Sykes S."/>
            <person name="Wortman J."/>
            <person name="Nusbaum C."/>
            <person name="Birren B."/>
        </authorList>
    </citation>
    <scope>NUCLEOTIDE SEQUENCE [LARGE SCALE GENOMIC DNA]</scope>
    <source>
        <strain evidence="2 3">ATCC 38327</strain>
    </source>
</reference>
<dbReference type="AlphaFoldDB" id="A0A0L0S840"/>
<reference evidence="3" key="2">
    <citation type="submission" date="2009-11" db="EMBL/GenBank/DDBJ databases">
        <title>The Genome Sequence of Allomyces macrogynus strain ATCC 38327.</title>
        <authorList>
            <consortium name="The Broad Institute Genome Sequencing Platform"/>
            <person name="Russ C."/>
            <person name="Cuomo C."/>
            <person name="Shea T."/>
            <person name="Young S.K."/>
            <person name="Zeng Q."/>
            <person name="Koehrsen M."/>
            <person name="Haas B."/>
            <person name="Borodovsky M."/>
            <person name="Guigo R."/>
            <person name="Alvarado L."/>
            <person name="Berlin A."/>
            <person name="Borenstein D."/>
            <person name="Chen Z."/>
            <person name="Engels R."/>
            <person name="Freedman E."/>
            <person name="Gellesch M."/>
            <person name="Goldberg J."/>
            <person name="Griggs A."/>
            <person name="Gujja S."/>
            <person name="Heiman D."/>
            <person name="Hepburn T."/>
            <person name="Howarth C."/>
            <person name="Jen D."/>
            <person name="Larson L."/>
            <person name="Lewis B."/>
            <person name="Mehta T."/>
            <person name="Park D."/>
            <person name="Pearson M."/>
            <person name="Roberts A."/>
            <person name="Saif S."/>
            <person name="Shenoy N."/>
            <person name="Sisk P."/>
            <person name="Stolte C."/>
            <person name="Sykes S."/>
            <person name="Walk T."/>
            <person name="White J."/>
            <person name="Yandava C."/>
            <person name="Burger G."/>
            <person name="Gray M.W."/>
            <person name="Holland P.W.H."/>
            <person name="King N."/>
            <person name="Lang F.B.F."/>
            <person name="Roger A.J."/>
            <person name="Ruiz-Trillo I."/>
            <person name="Lander E."/>
            <person name="Nusbaum C."/>
        </authorList>
    </citation>
    <scope>NUCLEOTIDE SEQUENCE [LARGE SCALE GENOMIC DNA]</scope>
    <source>
        <strain evidence="3">ATCC 38327</strain>
    </source>
</reference>
<name>A0A0L0S840_ALLM3</name>
<accession>A0A0L0S840</accession>
<dbReference type="VEuPathDB" id="FungiDB:AMAG_18261"/>
<evidence type="ECO:0000313" key="3">
    <source>
        <dbReference type="Proteomes" id="UP000054350"/>
    </source>
</evidence>
<organism evidence="2 3">
    <name type="scientific">Allomyces macrogynus (strain ATCC 38327)</name>
    <name type="common">Allomyces javanicus var. macrogynus</name>
    <dbReference type="NCBI Taxonomy" id="578462"/>
    <lineage>
        <taxon>Eukaryota</taxon>
        <taxon>Fungi</taxon>
        <taxon>Fungi incertae sedis</taxon>
        <taxon>Blastocladiomycota</taxon>
        <taxon>Blastocladiomycetes</taxon>
        <taxon>Blastocladiales</taxon>
        <taxon>Blastocladiaceae</taxon>
        <taxon>Allomyces</taxon>
    </lineage>
</organism>
<dbReference type="Proteomes" id="UP000054350">
    <property type="component" value="Unassembled WGS sequence"/>
</dbReference>
<feature type="region of interest" description="Disordered" evidence="1">
    <location>
        <begin position="34"/>
        <end position="101"/>
    </location>
</feature>
<protein>
    <submittedName>
        <fullName evidence="2">Uncharacterized protein</fullName>
    </submittedName>
</protein>
<sequence length="122" mass="12747">MFSDDRADSELTTPSELMMGYYDYTLLPPSVPALRTGGALSPSAPRTTSLPAHAATSDMGGAASEVASDLSVGAHRGTPAQSTLSVSAPPPMPASDVTDKTEDICESKEMCDYGTIEIQKYT</sequence>
<dbReference type="EMBL" id="GG745333">
    <property type="protein sequence ID" value="KNE58504.1"/>
    <property type="molecule type" value="Genomic_DNA"/>
</dbReference>
<evidence type="ECO:0000256" key="1">
    <source>
        <dbReference type="SAM" id="MobiDB-lite"/>
    </source>
</evidence>
<gene>
    <name evidence="2" type="ORF">AMAG_18261</name>
</gene>
<evidence type="ECO:0000313" key="2">
    <source>
        <dbReference type="EMBL" id="KNE58504.1"/>
    </source>
</evidence>
<keyword evidence="3" id="KW-1185">Reference proteome</keyword>
<proteinExistence type="predicted"/>